<evidence type="ECO:0000313" key="5">
    <source>
        <dbReference type="Proteomes" id="UP000252797"/>
    </source>
</evidence>
<evidence type="ECO:0000256" key="2">
    <source>
        <dbReference type="ARBA" id="ARBA00022679"/>
    </source>
</evidence>
<gene>
    <name evidence="4" type="ORF">EA71_00850</name>
</gene>
<dbReference type="EMBL" id="LEPB01000004">
    <property type="protein sequence ID" value="RCA10119.1"/>
    <property type="molecule type" value="Genomic_DNA"/>
</dbReference>
<dbReference type="CDD" id="cd00761">
    <property type="entry name" value="Glyco_tranf_GTA_type"/>
    <property type="match status" value="1"/>
</dbReference>
<dbReference type="Gene3D" id="3.90.550.10">
    <property type="entry name" value="Spore Coat Polysaccharide Biosynthesis Protein SpsA, Chain A"/>
    <property type="match status" value="1"/>
</dbReference>
<keyword evidence="1" id="KW-0328">Glycosyltransferase</keyword>
<sequence length="331" mass="38404">MNKISVIVPAYNVESYLADCLDSILNQTYPNIEVIVIDDGSPDKSGEIAENYKQKDRRIKVIHQENGGLSVARNSGLDNATGEFVCFIDSDDWIEPDYLELLYSAVEKYKADIAVVKIKKISDLKKLKACTDTDLNWEVFTREEAMKNLFINNKIGYSANNKLFNVNLFEEIRFPAGQLMEDKATTYRLIDKSDRVATNTSTKYHYYQSPTSILRGSFNPRIFDSFEVHEDILNFVDKYYPELSTNVRSRYAYEAIRMMMTMIKNNYSNKSDFLRSIEILERFEKETQNDPDFSPKIKKLAKFLINNRNLPYYLSHSKIAGNFLYKLESAR</sequence>
<evidence type="ECO:0000256" key="1">
    <source>
        <dbReference type="ARBA" id="ARBA00022676"/>
    </source>
</evidence>
<evidence type="ECO:0000313" key="4">
    <source>
        <dbReference type="EMBL" id="RCA10119.1"/>
    </source>
</evidence>
<dbReference type="PANTHER" id="PTHR22916">
    <property type="entry name" value="GLYCOSYLTRANSFERASE"/>
    <property type="match status" value="1"/>
</dbReference>
<protein>
    <recommendedName>
        <fullName evidence="3">Glycosyltransferase 2-like domain-containing protein</fullName>
    </recommendedName>
</protein>
<dbReference type="InterPro" id="IPR001173">
    <property type="entry name" value="Glyco_trans_2-like"/>
</dbReference>
<dbReference type="PANTHER" id="PTHR22916:SF51">
    <property type="entry name" value="GLYCOSYLTRANSFERASE EPSH-RELATED"/>
    <property type="match status" value="1"/>
</dbReference>
<dbReference type="Proteomes" id="UP000252797">
    <property type="component" value="Unassembled WGS sequence"/>
</dbReference>
<name>A0A2S7MJF0_9ENTE</name>
<keyword evidence="2" id="KW-0808">Transferase</keyword>
<accession>A0A2S7MJF0</accession>
<evidence type="ECO:0000259" key="3">
    <source>
        <dbReference type="Pfam" id="PF00535"/>
    </source>
</evidence>
<dbReference type="InterPro" id="IPR029044">
    <property type="entry name" value="Nucleotide-diphossugar_trans"/>
</dbReference>
<dbReference type="RefSeq" id="WP_104660335.1">
    <property type="nucleotide sequence ID" value="NZ_CAXUDG010000028.1"/>
</dbReference>
<proteinExistence type="predicted"/>
<dbReference type="AlphaFoldDB" id="A0A2S7MJF0"/>
<organism evidence="4 5">
    <name type="scientific">Enterococcus durans</name>
    <dbReference type="NCBI Taxonomy" id="53345"/>
    <lineage>
        <taxon>Bacteria</taxon>
        <taxon>Bacillati</taxon>
        <taxon>Bacillota</taxon>
        <taxon>Bacilli</taxon>
        <taxon>Lactobacillales</taxon>
        <taxon>Enterococcaceae</taxon>
        <taxon>Enterococcus</taxon>
    </lineage>
</organism>
<dbReference type="Pfam" id="PF00535">
    <property type="entry name" value="Glycos_transf_2"/>
    <property type="match status" value="1"/>
</dbReference>
<dbReference type="GO" id="GO:0016757">
    <property type="term" value="F:glycosyltransferase activity"/>
    <property type="evidence" value="ECO:0007669"/>
    <property type="project" value="UniProtKB-KW"/>
</dbReference>
<dbReference type="SUPFAM" id="SSF53448">
    <property type="entry name" value="Nucleotide-diphospho-sugar transferases"/>
    <property type="match status" value="1"/>
</dbReference>
<feature type="domain" description="Glycosyltransferase 2-like" evidence="3">
    <location>
        <begin position="5"/>
        <end position="172"/>
    </location>
</feature>
<reference evidence="4 5" key="1">
    <citation type="submission" date="2015-06" db="EMBL/GenBank/DDBJ databases">
        <title>The Genome Sequence of Enterococcus durans 4EA1.</title>
        <authorList>
            <consortium name="The Broad Institute Genomics Platform"/>
            <consortium name="The Broad Institute Genome Sequencing Center for Infectious Disease"/>
            <person name="Earl A.M."/>
            <person name="Van Tyne D."/>
            <person name="Lebreton F."/>
            <person name="Saavedra J.T."/>
            <person name="Gilmore M.S."/>
            <person name="Manson Mcguire A."/>
            <person name="Clock S."/>
            <person name="Crupain M."/>
            <person name="Rangan U."/>
            <person name="Young S."/>
            <person name="Abouelleil A."/>
            <person name="Cao P."/>
            <person name="Chapman S.B."/>
            <person name="Griggs A."/>
            <person name="Priest M."/>
            <person name="Shea T."/>
            <person name="Wortman J."/>
            <person name="Nusbaum C."/>
            <person name="Birren B."/>
        </authorList>
    </citation>
    <scope>NUCLEOTIDE SEQUENCE [LARGE SCALE GENOMIC DNA]</scope>
    <source>
        <strain evidence="4 5">4EA1</strain>
    </source>
</reference>
<comment type="caution">
    <text evidence="4">The sequence shown here is derived from an EMBL/GenBank/DDBJ whole genome shotgun (WGS) entry which is preliminary data.</text>
</comment>